<protein>
    <submittedName>
        <fullName evidence="3">C-type mannose receptor 2-like</fullName>
    </submittedName>
</protein>
<gene>
    <name evidence="3" type="primary">LOC111084106</name>
</gene>
<dbReference type="PANTHER" id="PTHR22803">
    <property type="entry name" value="MANNOSE, PHOSPHOLIPASE, LECTIN RECEPTOR RELATED"/>
    <property type="match status" value="1"/>
</dbReference>
<dbReference type="CDD" id="cd00037">
    <property type="entry name" value="CLECT"/>
    <property type="match status" value="1"/>
</dbReference>
<dbReference type="Proteomes" id="UP000694941">
    <property type="component" value="Unplaced"/>
</dbReference>
<feature type="domain" description="C-type lectin" evidence="1">
    <location>
        <begin position="10"/>
        <end position="66"/>
    </location>
</feature>
<organism evidence="2 3">
    <name type="scientific">Limulus polyphemus</name>
    <name type="common">Atlantic horseshoe crab</name>
    <dbReference type="NCBI Taxonomy" id="6850"/>
    <lineage>
        <taxon>Eukaryota</taxon>
        <taxon>Metazoa</taxon>
        <taxon>Ecdysozoa</taxon>
        <taxon>Arthropoda</taxon>
        <taxon>Chelicerata</taxon>
        <taxon>Merostomata</taxon>
        <taxon>Xiphosura</taxon>
        <taxon>Limulidae</taxon>
        <taxon>Limulus</taxon>
    </lineage>
</organism>
<evidence type="ECO:0000313" key="2">
    <source>
        <dbReference type="Proteomes" id="UP000694941"/>
    </source>
</evidence>
<dbReference type="InterPro" id="IPR016186">
    <property type="entry name" value="C-type_lectin-like/link_sf"/>
</dbReference>
<accession>A0ABM1RYZ6</accession>
<dbReference type="SUPFAM" id="SSF56436">
    <property type="entry name" value="C-type lectin-like"/>
    <property type="match status" value="2"/>
</dbReference>
<dbReference type="GeneID" id="111084106"/>
<dbReference type="InterPro" id="IPR050111">
    <property type="entry name" value="C-type_lectin/snaclec_domain"/>
</dbReference>
<keyword evidence="2" id="KW-1185">Reference proteome</keyword>
<evidence type="ECO:0000259" key="1">
    <source>
        <dbReference type="PROSITE" id="PS50041"/>
    </source>
</evidence>
<feature type="non-terminal residue" evidence="3">
    <location>
        <position position="1"/>
    </location>
</feature>
<dbReference type="Gene3D" id="3.10.100.10">
    <property type="entry name" value="Mannose-Binding Protein A, subunit A"/>
    <property type="match status" value="2"/>
</dbReference>
<dbReference type="Pfam" id="PF00059">
    <property type="entry name" value="Lectin_C"/>
    <property type="match status" value="2"/>
</dbReference>
<dbReference type="InterPro" id="IPR016187">
    <property type="entry name" value="CTDL_fold"/>
</dbReference>
<evidence type="ECO:0000313" key="3">
    <source>
        <dbReference type="RefSeq" id="XP_022236601.1"/>
    </source>
</evidence>
<reference evidence="3" key="1">
    <citation type="submission" date="2025-08" db="UniProtKB">
        <authorList>
            <consortium name="RefSeq"/>
        </authorList>
    </citation>
    <scope>IDENTIFICATION</scope>
    <source>
        <tissue evidence="3">Muscle</tissue>
    </source>
</reference>
<feature type="non-terminal residue" evidence="3">
    <location>
        <position position="198"/>
    </location>
</feature>
<dbReference type="InterPro" id="IPR001304">
    <property type="entry name" value="C-type_lectin-like"/>
</dbReference>
<name>A0ABM1RYZ6_LIMPO</name>
<dbReference type="RefSeq" id="XP_022236601.1">
    <property type="nucleotide sequence ID" value="XM_022380893.1"/>
</dbReference>
<feature type="domain" description="C-type lectin" evidence="1">
    <location>
        <begin position="105"/>
        <end position="198"/>
    </location>
</feature>
<sequence length="198" mass="22016">ARKKDPLWSSTYWIGLHALGMDGQFEWSDGTLTEYTNWQSNNPEAETYDKCVHVSVFSGKWKGGNCGLQVSGFFCKSPNAVRPTSRPTPLPTPIPGNCPEDWSGYGDKCFLFQGDSEDTKLSWREALKSCRSIGESHDLASIHSTGEQMFLTALMGRYRSAAWIGLSKLDGSFNNFGWSDNSKFDFQAWGPGEPNGYS</sequence>
<dbReference type="PROSITE" id="PS50041">
    <property type="entry name" value="C_TYPE_LECTIN_2"/>
    <property type="match status" value="2"/>
</dbReference>
<dbReference type="SMART" id="SM00034">
    <property type="entry name" value="CLECT"/>
    <property type="match status" value="1"/>
</dbReference>
<proteinExistence type="predicted"/>